<keyword evidence="3" id="KW-1185">Reference proteome</keyword>
<feature type="domain" description="NAD(P)-binding" evidence="1">
    <location>
        <begin position="7"/>
        <end position="194"/>
    </location>
</feature>
<dbReference type="Gene3D" id="3.40.50.720">
    <property type="entry name" value="NAD(P)-binding Rossmann-like Domain"/>
    <property type="match status" value="1"/>
</dbReference>
<dbReference type="GO" id="GO:0004074">
    <property type="term" value="F:biliverdin reductase [NAD(P)H] activity"/>
    <property type="evidence" value="ECO:0007669"/>
    <property type="project" value="TreeGrafter"/>
</dbReference>
<reference evidence="2 3" key="1">
    <citation type="submission" date="2019-08" db="EMBL/GenBank/DDBJ databases">
        <title>Complete genome sequence of Terriglobus albidus strain ORNL.</title>
        <authorList>
            <person name="Podar M."/>
        </authorList>
    </citation>
    <scope>NUCLEOTIDE SEQUENCE [LARGE SCALE GENOMIC DNA]</scope>
    <source>
        <strain evidence="2 3">ORNL</strain>
    </source>
</reference>
<gene>
    <name evidence="2" type="ORF">FTW19_05845</name>
</gene>
<dbReference type="AlphaFoldDB" id="A0A5B9E6D1"/>
<dbReference type="KEGG" id="talb:FTW19_05845"/>
<dbReference type="InterPro" id="IPR051606">
    <property type="entry name" value="Polyketide_Oxido-like"/>
</dbReference>
<evidence type="ECO:0000313" key="3">
    <source>
        <dbReference type="Proteomes" id="UP000321820"/>
    </source>
</evidence>
<dbReference type="Pfam" id="PF13460">
    <property type="entry name" value="NAD_binding_10"/>
    <property type="match status" value="1"/>
</dbReference>
<dbReference type="Proteomes" id="UP000321820">
    <property type="component" value="Chromosome"/>
</dbReference>
<organism evidence="2 3">
    <name type="scientific">Terriglobus albidus</name>
    <dbReference type="NCBI Taxonomy" id="1592106"/>
    <lineage>
        <taxon>Bacteria</taxon>
        <taxon>Pseudomonadati</taxon>
        <taxon>Acidobacteriota</taxon>
        <taxon>Terriglobia</taxon>
        <taxon>Terriglobales</taxon>
        <taxon>Acidobacteriaceae</taxon>
        <taxon>Terriglobus</taxon>
    </lineage>
</organism>
<dbReference type="PANTHER" id="PTHR43355">
    <property type="entry name" value="FLAVIN REDUCTASE (NADPH)"/>
    <property type="match status" value="1"/>
</dbReference>
<name>A0A5B9E6D1_9BACT</name>
<sequence>MRVVILGATGGTGMELIRQSLAAGHAVTAFVRKPEPLRTFYGRIDLRTGDLLHQETMARVLEGHDAVLSGFGPRVPIAKSDEHLLRDFATVLTGAMQQSGVRRAVLISTAFLFKDSVFPPTYLLGRMLFPSVVKDSAELESIVQSSGLDWTIVRPPQLTDRPRTGRYRERIGHLPRFGFKISRADVADYFVKALPKESLVQTIVGISN</sequence>
<dbReference type="OrthoDB" id="9785372at2"/>
<dbReference type="EMBL" id="CP042806">
    <property type="protein sequence ID" value="QEE27568.1"/>
    <property type="molecule type" value="Genomic_DNA"/>
</dbReference>
<evidence type="ECO:0000259" key="1">
    <source>
        <dbReference type="Pfam" id="PF13460"/>
    </source>
</evidence>
<dbReference type="PANTHER" id="PTHR43355:SF2">
    <property type="entry name" value="FLAVIN REDUCTASE (NADPH)"/>
    <property type="match status" value="1"/>
</dbReference>
<dbReference type="RefSeq" id="WP_147646759.1">
    <property type="nucleotide sequence ID" value="NZ_CP042806.1"/>
</dbReference>
<accession>A0A5B9E6D1</accession>
<evidence type="ECO:0000313" key="2">
    <source>
        <dbReference type="EMBL" id="QEE27568.1"/>
    </source>
</evidence>
<protein>
    <recommendedName>
        <fullName evidence="1">NAD(P)-binding domain-containing protein</fullName>
    </recommendedName>
</protein>
<dbReference type="InterPro" id="IPR016040">
    <property type="entry name" value="NAD(P)-bd_dom"/>
</dbReference>
<dbReference type="InterPro" id="IPR036291">
    <property type="entry name" value="NAD(P)-bd_dom_sf"/>
</dbReference>
<dbReference type="SUPFAM" id="SSF51735">
    <property type="entry name" value="NAD(P)-binding Rossmann-fold domains"/>
    <property type="match status" value="1"/>
</dbReference>
<dbReference type="GO" id="GO:0042602">
    <property type="term" value="F:riboflavin reductase (NADPH) activity"/>
    <property type="evidence" value="ECO:0007669"/>
    <property type="project" value="TreeGrafter"/>
</dbReference>
<proteinExistence type="predicted"/>